<dbReference type="InterPro" id="IPR007375">
    <property type="entry name" value="SoxG"/>
</dbReference>
<reference evidence="1 2" key="1">
    <citation type="submission" date="2017-05" db="EMBL/GenBank/DDBJ databases">
        <title>Complete and WGS of Bordetella genogroups.</title>
        <authorList>
            <person name="Spilker T."/>
            <person name="LiPuma J."/>
        </authorList>
    </citation>
    <scope>NUCLEOTIDE SEQUENCE [LARGE SCALE GENOMIC DNA]</scope>
    <source>
        <strain evidence="1 2">AU19157</strain>
    </source>
</reference>
<keyword evidence="2" id="KW-1185">Reference proteome</keyword>
<dbReference type="SUPFAM" id="SSF103025">
    <property type="entry name" value="Folate-binding domain"/>
    <property type="match status" value="1"/>
</dbReference>
<dbReference type="Pfam" id="PF04268">
    <property type="entry name" value="SoxG"/>
    <property type="match status" value="1"/>
</dbReference>
<dbReference type="InterPro" id="IPR027266">
    <property type="entry name" value="TrmE/GcvT-like"/>
</dbReference>
<dbReference type="Proteomes" id="UP000194151">
    <property type="component" value="Chromosome"/>
</dbReference>
<evidence type="ECO:0000313" key="1">
    <source>
        <dbReference type="EMBL" id="ARP80455.1"/>
    </source>
</evidence>
<dbReference type="Gene3D" id="3.30.1360.120">
    <property type="entry name" value="Probable tRNA modification gtpase trme, domain 1"/>
    <property type="match status" value="1"/>
</dbReference>
<evidence type="ECO:0008006" key="3">
    <source>
        <dbReference type="Google" id="ProtNLM"/>
    </source>
</evidence>
<dbReference type="Gene3D" id="3.30.70.1520">
    <property type="entry name" value="Heterotetrameric sarcosine oxidase"/>
    <property type="match status" value="1"/>
</dbReference>
<proteinExistence type="predicted"/>
<evidence type="ECO:0000313" key="2">
    <source>
        <dbReference type="Proteomes" id="UP000194151"/>
    </source>
</evidence>
<dbReference type="STRING" id="1416806.CAL12_06135"/>
<dbReference type="AlphaFoldDB" id="A0A1W6YH59"/>
<protein>
    <recommendedName>
        <fullName evidence="3">Sarcosine oxidase subunit gamma</fullName>
    </recommendedName>
</protein>
<accession>A0A1W6YH59</accession>
<dbReference type="KEGG" id="bgv:CAL12_06135"/>
<dbReference type="EMBL" id="CP021108">
    <property type="protein sequence ID" value="ARP80455.1"/>
    <property type="molecule type" value="Genomic_DNA"/>
</dbReference>
<organism evidence="1 2">
    <name type="scientific">Bordetella genomosp. 8</name>
    <dbReference type="NCBI Taxonomy" id="1416806"/>
    <lineage>
        <taxon>Bacteria</taxon>
        <taxon>Pseudomonadati</taxon>
        <taxon>Pseudomonadota</taxon>
        <taxon>Betaproteobacteria</taxon>
        <taxon>Burkholderiales</taxon>
        <taxon>Alcaligenaceae</taxon>
        <taxon>Bordetella</taxon>
    </lineage>
</organism>
<gene>
    <name evidence="1" type="ORF">CAL12_06135</name>
</gene>
<sequence length="230" mass="24906">MVPAWPRRSATPCSTTKRGCAKMLSEQRAAWPTPRHESPLTGIGHLLAEHGSPNGEFEVNGRPLVGFCIFRASPDEPALHAGVGSVIGISLPLQPNTYTQGADIRAIWLGPDEWMLASAVWSARDMESRLRHALGPGHYSVVDVTSGYTSVTLSGRKAPLVLARGCPLDLSARAFPMGECAQSVCFKAPVIVCAGGSGIYELIIRRSFAEYLMLMLLDAYKPIQQANLRY</sequence>
<name>A0A1W6YH59_9BORD</name>